<dbReference type="STRING" id="1054147.F4QA85"/>
<dbReference type="Pfam" id="PF04055">
    <property type="entry name" value="Radical_SAM"/>
    <property type="match status" value="1"/>
</dbReference>
<evidence type="ECO:0000256" key="2">
    <source>
        <dbReference type="ARBA" id="ARBA00014678"/>
    </source>
</evidence>
<organism evidence="7 8">
    <name type="scientific">Cavenderia fasciculata</name>
    <name type="common">Slime mold</name>
    <name type="synonym">Dictyostelium fasciculatum</name>
    <dbReference type="NCBI Taxonomy" id="261658"/>
    <lineage>
        <taxon>Eukaryota</taxon>
        <taxon>Amoebozoa</taxon>
        <taxon>Evosea</taxon>
        <taxon>Eumycetozoa</taxon>
        <taxon>Dictyostelia</taxon>
        <taxon>Acytosteliales</taxon>
        <taxon>Cavenderiaceae</taxon>
        <taxon>Cavenderia</taxon>
    </lineage>
</organism>
<proteinExistence type="inferred from homology"/>
<dbReference type="GO" id="GO:0004109">
    <property type="term" value="F:coproporphyrinogen oxidase activity"/>
    <property type="evidence" value="ECO:0007669"/>
    <property type="project" value="InterPro"/>
</dbReference>
<dbReference type="RefSeq" id="XP_004354346.1">
    <property type="nucleotide sequence ID" value="XM_004354294.1"/>
</dbReference>
<dbReference type="GeneID" id="14867038"/>
<feature type="domain" description="Radical SAM core" evidence="6">
    <location>
        <begin position="51"/>
        <end position="305"/>
    </location>
</feature>
<dbReference type="SFLD" id="SFLDG01065">
    <property type="entry name" value="anaerobic_coproporphyrinogen-I"/>
    <property type="match status" value="2"/>
</dbReference>
<dbReference type="Gene3D" id="3.80.30.20">
    <property type="entry name" value="tm_1862 like domain"/>
    <property type="match status" value="1"/>
</dbReference>
<feature type="region of interest" description="Disordered" evidence="5">
    <location>
        <begin position="21"/>
        <end position="47"/>
    </location>
</feature>
<dbReference type="Pfam" id="PF06969">
    <property type="entry name" value="HemN_C"/>
    <property type="match status" value="1"/>
</dbReference>
<accession>F4QA85</accession>
<evidence type="ECO:0000313" key="7">
    <source>
        <dbReference type="EMBL" id="EGG15604.1"/>
    </source>
</evidence>
<dbReference type="GO" id="GO:0051539">
    <property type="term" value="F:4 iron, 4 sulfur cluster binding"/>
    <property type="evidence" value="ECO:0007669"/>
    <property type="project" value="InterPro"/>
</dbReference>
<comment type="function">
    <text evidence="4">May be a heme chaperone, appears to bind heme. Homologous bacterial proteins do not have oxygen-independent coproporphyrinogen-III oxidase activity. Binds 1 [4Fe-4S] cluster. The cluster is coordinated with 3 cysteines and an exchangeable S-adenosyl-L-methionine.</text>
</comment>
<dbReference type="InterPro" id="IPR007197">
    <property type="entry name" value="rSAM"/>
</dbReference>
<dbReference type="PROSITE" id="PS51918">
    <property type="entry name" value="RADICAL_SAM"/>
    <property type="match status" value="1"/>
</dbReference>
<evidence type="ECO:0000259" key="6">
    <source>
        <dbReference type="PROSITE" id="PS51918"/>
    </source>
</evidence>
<dbReference type="SMART" id="SM00729">
    <property type="entry name" value="Elp3"/>
    <property type="match status" value="1"/>
</dbReference>
<feature type="compositionally biased region" description="Low complexity" evidence="5">
    <location>
        <begin position="21"/>
        <end position="46"/>
    </location>
</feature>
<dbReference type="SFLD" id="SFLDF00288">
    <property type="entry name" value="HemN-like__clustered_with_nucl"/>
    <property type="match status" value="1"/>
</dbReference>
<keyword evidence="8" id="KW-1185">Reference proteome</keyword>
<evidence type="ECO:0000256" key="5">
    <source>
        <dbReference type="SAM" id="MobiDB-lite"/>
    </source>
</evidence>
<comment type="similarity">
    <text evidence="1">Belongs to the anaerobic coproporphyrinogen-III oxidase family. HemW subfamily.</text>
</comment>
<dbReference type="InterPro" id="IPR004559">
    <property type="entry name" value="HemW-like"/>
</dbReference>
<gene>
    <name evidence="7" type="ORF">DFA_10446</name>
</gene>
<dbReference type="SUPFAM" id="SSF102114">
    <property type="entry name" value="Radical SAM enzymes"/>
    <property type="match status" value="1"/>
</dbReference>
<sequence>MYNFTFKNTLSHFIKCSSNTKSSIVSNSTGRNYTSTSSYGTSSLNNEDGISQREHPISIYIHWPYCSKICGYCSFNKYLDGPHVDHSRMKQSMITELSNLIKLYYPSSSSINNNIQYKLKSIYFGGGTPSLATIDTLSSIVETVYQYFPTTTNRKDLEINLEANPDAMDKNYLKDLKDIVGVNRLSLGVQALNDEDLKFLGRTHNTKQAIESIEICNSIFDRVSFDMIYARRGQHSVEQWRQELKLAVQLSKGHLSLYNLTFEDGTAFFKRLRKHRSNHIIKPTNDQCSLHYMAAIEETEKVGMNQYEISNFSIPGHHSQHNLNYWRGGDYIGIGPGACSRVSVFNNNNQQDNTNLKPEKVALKTIIHPKTWMDRVEANGHGLFEAETTTLSFKDRINELLLMGLRTKEGVSRSTFRYLSHGLDFEQVLDPIVLSRLQSIGMIVLDENGLRVTTNEAFMILDTLLLDICL</sequence>
<dbReference type="SFLD" id="SFLDF00562">
    <property type="entry name" value="HemN-like__clustered_with_heat"/>
    <property type="match status" value="1"/>
</dbReference>
<dbReference type="EMBL" id="GL883026">
    <property type="protein sequence ID" value="EGG15604.1"/>
    <property type="molecule type" value="Genomic_DNA"/>
</dbReference>
<name>F4QA85_CACFS</name>
<dbReference type="PANTHER" id="PTHR13932">
    <property type="entry name" value="COPROPORPHYRINIGEN III OXIDASE"/>
    <property type="match status" value="1"/>
</dbReference>
<dbReference type="OMA" id="HIPWCVR"/>
<dbReference type="Proteomes" id="UP000007797">
    <property type="component" value="Unassembled WGS sequence"/>
</dbReference>
<evidence type="ECO:0000313" key="8">
    <source>
        <dbReference type="Proteomes" id="UP000007797"/>
    </source>
</evidence>
<dbReference type="InterPro" id="IPR006638">
    <property type="entry name" value="Elp3/MiaA/NifB-like_rSAM"/>
</dbReference>
<dbReference type="GO" id="GO:0005739">
    <property type="term" value="C:mitochondrion"/>
    <property type="evidence" value="ECO:0007669"/>
    <property type="project" value="TreeGrafter"/>
</dbReference>
<dbReference type="OrthoDB" id="431409at2759"/>
<dbReference type="KEGG" id="dfa:DFA_10446"/>
<dbReference type="AlphaFoldDB" id="F4QA85"/>
<evidence type="ECO:0000256" key="1">
    <source>
        <dbReference type="ARBA" id="ARBA00006100"/>
    </source>
</evidence>
<protein>
    <recommendedName>
        <fullName evidence="2">Radical S-adenosyl methionine domain-containing protein 1, mitochondrial</fullName>
    </recommendedName>
    <alternativeName>
        <fullName evidence="3">Putative heme chaperone</fullName>
    </alternativeName>
</protein>
<evidence type="ECO:0000256" key="4">
    <source>
        <dbReference type="ARBA" id="ARBA00045130"/>
    </source>
</evidence>
<dbReference type="InterPro" id="IPR034505">
    <property type="entry name" value="Coproporphyrinogen-III_oxidase"/>
</dbReference>
<reference evidence="8" key="1">
    <citation type="journal article" date="2011" name="Genome Res.">
        <title>Phylogeny-wide analysis of social amoeba genomes highlights ancient origins for complex intercellular communication.</title>
        <authorList>
            <person name="Heidel A.J."/>
            <person name="Lawal H.M."/>
            <person name="Felder M."/>
            <person name="Schilde C."/>
            <person name="Helps N.R."/>
            <person name="Tunggal B."/>
            <person name="Rivero F."/>
            <person name="John U."/>
            <person name="Schleicher M."/>
            <person name="Eichinger L."/>
            <person name="Platzer M."/>
            <person name="Noegel A.A."/>
            <person name="Schaap P."/>
            <person name="Gloeckner G."/>
        </authorList>
    </citation>
    <scope>NUCLEOTIDE SEQUENCE [LARGE SCALE GENOMIC DNA]</scope>
    <source>
        <strain evidence="8">SH3</strain>
    </source>
</reference>
<dbReference type="InterPro" id="IPR023404">
    <property type="entry name" value="rSAM_horseshoe"/>
</dbReference>
<dbReference type="PANTHER" id="PTHR13932:SF5">
    <property type="entry name" value="RADICAL S-ADENOSYL METHIONINE DOMAIN-CONTAINING PROTEIN 1, MITOCHONDRIAL"/>
    <property type="match status" value="1"/>
</dbReference>
<dbReference type="SFLD" id="SFLDS00029">
    <property type="entry name" value="Radical_SAM"/>
    <property type="match status" value="2"/>
</dbReference>
<dbReference type="InterPro" id="IPR058240">
    <property type="entry name" value="rSAM_sf"/>
</dbReference>
<dbReference type="InterPro" id="IPR010723">
    <property type="entry name" value="HemN_C"/>
</dbReference>
<dbReference type="GO" id="GO:0006779">
    <property type="term" value="P:porphyrin-containing compound biosynthetic process"/>
    <property type="evidence" value="ECO:0007669"/>
    <property type="project" value="InterPro"/>
</dbReference>
<evidence type="ECO:0000256" key="3">
    <source>
        <dbReference type="ARBA" id="ARBA00033094"/>
    </source>
</evidence>
<dbReference type="NCBIfam" id="TIGR00539">
    <property type="entry name" value="hemN_rel"/>
    <property type="match status" value="1"/>
</dbReference>